<protein>
    <submittedName>
        <fullName evidence="4">CheC, inhibitor of MCP methylation</fullName>
    </submittedName>
</protein>
<evidence type="ECO:0000256" key="2">
    <source>
        <dbReference type="ARBA" id="ARBA00022801"/>
    </source>
</evidence>
<dbReference type="OrthoDB" id="274823at2"/>
<dbReference type="InterPro" id="IPR028976">
    <property type="entry name" value="CheC-like_sf"/>
</dbReference>
<evidence type="ECO:0000259" key="3">
    <source>
        <dbReference type="Pfam" id="PF04509"/>
    </source>
</evidence>
<dbReference type="EMBL" id="CP000698">
    <property type="protein sequence ID" value="ABQ24930.1"/>
    <property type="molecule type" value="Genomic_DNA"/>
</dbReference>
<dbReference type="GO" id="GO:0016787">
    <property type="term" value="F:hydrolase activity"/>
    <property type="evidence" value="ECO:0007669"/>
    <property type="project" value="UniProtKB-KW"/>
</dbReference>
<gene>
    <name evidence="4" type="ordered locus">Gura_0720</name>
</gene>
<dbReference type="Gene3D" id="3.40.1550.10">
    <property type="entry name" value="CheC-like"/>
    <property type="match status" value="1"/>
</dbReference>
<dbReference type="Proteomes" id="UP000006695">
    <property type="component" value="Chromosome"/>
</dbReference>
<accession>A5GBW3</accession>
<dbReference type="SUPFAM" id="SSF103039">
    <property type="entry name" value="CheC-like"/>
    <property type="match status" value="1"/>
</dbReference>
<dbReference type="PANTHER" id="PTHR43693:SF1">
    <property type="entry name" value="PROTEIN PHOSPHATASE CHEZ"/>
    <property type="match status" value="1"/>
</dbReference>
<dbReference type="KEGG" id="gur:Gura_0720"/>
<dbReference type="PANTHER" id="PTHR43693">
    <property type="entry name" value="PROTEIN PHOSPHATASE CHEZ"/>
    <property type="match status" value="1"/>
</dbReference>
<sequence>MGNTMLTEVQLDALREVSNIGMGHAATALSQLMGKTVYLNVPKVIAMDITSLPKVCGGAELMVAGIYLQILGNARGNILMVFPKDNALSILEKLLSPHQPTGTTLTELEISTLKEVGNILASAYLNALGNMLKMPLIPSIPLFSFDMAGAIVDDVLIALGEAGDAAFMIETEFTIGNERTSGHFFLLPATPSLDVILNAIDA</sequence>
<keyword evidence="1" id="KW-0145">Chemotaxis</keyword>
<evidence type="ECO:0000313" key="5">
    <source>
        <dbReference type="Proteomes" id="UP000006695"/>
    </source>
</evidence>
<dbReference type="CDD" id="cd17909">
    <property type="entry name" value="CheC_ClassI"/>
    <property type="match status" value="1"/>
</dbReference>
<dbReference type="InterPro" id="IPR050992">
    <property type="entry name" value="CheZ_family_phosphatases"/>
</dbReference>
<dbReference type="HOGENOM" id="CLU_087860_2_0_7"/>
<feature type="domain" description="CheC-like protein" evidence="3">
    <location>
        <begin position="10"/>
        <end position="45"/>
    </location>
</feature>
<organism evidence="4 5">
    <name type="scientific">Geotalea uraniireducens (strain Rf4)</name>
    <name type="common">Geobacter uraniireducens</name>
    <dbReference type="NCBI Taxonomy" id="351605"/>
    <lineage>
        <taxon>Bacteria</taxon>
        <taxon>Pseudomonadati</taxon>
        <taxon>Thermodesulfobacteriota</taxon>
        <taxon>Desulfuromonadia</taxon>
        <taxon>Geobacterales</taxon>
        <taxon>Geobacteraceae</taxon>
        <taxon>Geotalea</taxon>
    </lineage>
</organism>
<proteinExistence type="predicted"/>
<dbReference type="STRING" id="351605.Gura_0720"/>
<evidence type="ECO:0000313" key="4">
    <source>
        <dbReference type="EMBL" id="ABQ24930.1"/>
    </source>
</evidence>
<dbReference type="Pfam" id="PF04509">
    <property type="entry name" value="CheC"/>
    <property type="match status" value="1"/>
</dbReference>
<reference evidence="4 5" key="1">
    <citation type="submission" date="2007-05" db="EMBL/GenBank/DDBJ databases">
        <title>Complete sequence of Geobacter uraniireducens Rf4.</title>
        <authorList>
            <consortium name="US DOE Joint Genome Institute"/>
            <person name="Copeland A."/>
            <person name="Lucas S."/>
            <person name="Lapidus A."/>
            <person name="Barry K."/>
            <person name="Detter J.C."/>
            <person name="Glavina del Rio T."/>
            <person name="Hammon N."/>
            <person name="Israni S."/>
            <person name="Dalin E."/>
            <person name="Tice H."/>
            <person name="Pitluck S."/>
            <person name="Chertkov O."/>
            <person name="Brettin T."/>
            <person name="Bruce D."/>
            <person name="Han C."/>
            <person name="Schmutz J."/>
            <person name="Larimer F."/>
            <person name="Land M."/>
            <person name="Hauser L."/>
            <person name="Kyrpides N."/>
            <person name="Mikhailova N."/>
            <person name="Shelobolina E."/>
            <person name="Aklujkar M."/>
            <person name="Lovley D."/>
            <person name="Richardson P."/>
        </authorList>
    </citation>
    <scope>NUCLEOTIDE SEQUENCE [LARGE SCALE GENOMIC DNA]</scope>
    <source>
        <strain evidence="5">ATCC BAA-1134 / JCM 13001 / Rf4</strain>
    </source>
</reference>
<name>A5GBW3_GEOUR</name>
<keyword evidence="2" id="KW-0378">Hydrolase</keyword>
<dbReference type="AlphaFoldDB" id="A5GBW3"/>
<dbReference type="GO" id="GO:0006935">
    <property type="term" value="P:chemotaxis"/>
    <property type="evidence" value="ECO:0007669"/>
    <property type="project" value="UniProtKB-KW"/>
</dbReference>
<keyword evidence="5" id="KW-1185">Reference proteome</keyword>
<dbReference type="InterPro" id="IPR007597">
    <property type="entry name" value="CheC"/>
</dbReference>
<evidence type="ECO:0000256" key="1">
    <source>
        <dbReference type="ARBA" id="ARBA00022500"/>
    </source>
</evidence>